<dbReference type="OrthoDB" id="538336at2759"/>
<dbReference type="FunFam" id="1.20.140.10:FF:000007">
    <property type="entry name" value="Acyl-coenzyme A oxidase"/>
    <property type="match status" value="1"/>
</dbReference>
<evidence type="ECO:0000256" key="1">
    <source>
        <dbReference type="ARBA" id="ARBA00001974"/>
    </source>
</evidence>
<feature type="domain" description="Acyl-CoA oxidase C-terminal" evidence="9">
    <location>
        <begin position="135"/>
        <end position="257"/>
    </location>
</feature>
<dbReference type="Pfam" id="PF01756">
    <property type="entry name" value="ACOX"/>
    <property type="match status" value="1"/>
</dbReference>
<evidence type="ECO:0000256" key="6">
    <source>
        <dbReference type="ARBA" id="ARBA00022832"/>
    </source>
</evidence>
<dbReference type="GeneID" id="116294553"/>
<name>A0A6P8HS90_ACTTE</name>
<evidence type="ECO:0000256" key="8">
    <source>
        <dbReference type="ARBA" id="ARBA00023098"/>
    </source>
</evidence>
<evidence type="ECO:0000256" key="7">
    <source>
        <dbReference type="ARBA" id="ARBA00023002"/>
    </source>
</evidence>
<gene>
    <name evidence="12" type="primary">LOC116294553</name>
</gene>
<evidence type="ECO:0000256" key="3">
    <source>
        <dbReference type="ARBA" id="ARBA00006288"/>
    </source>
</evidence>
<evidence type="ECO:0000313" key="12">
    <source>
        <dbReference type="RefSeq" id="XP_031558038.1"/>
    </source>
</evidence>
<proteinExistence type="inferred from homology"/>
<dbReference type="PANTHER" id="PTHR10909">
    <property type="entry name" value="ELECTRON TRANSPORT OXIDOREDUCTASE"/>
    <property type="match status" value="1"/>
</dbReference>
<keyword evidence="5" id="KW-0274">FAD</keyword>
<evidence type="ECO:0000259" key="9">
    <source>
        <dbReference type="Pfam" id="PF01756"/>
    </source>
</evidence>
<keyword evidence="8" id="KW-0443">Lipid metabolism</keyword>
<evidence type="ECO:0000256" key="4">
    <source>
        <dbReference type="ARBA" id="ARBA00022630"/>
    </source>
</evidence>
<dbReference type="InParanoid" id="A0A6P8HS90"/>
<keyword evidence="6" id="KW-0276">Fatty acid metabolism</keyword>
<dbReference type="GO" id="GO:0071949">
    <property type="term" value="F:FAD binding"/>
    <property type="evidence" value="ECO:0007669"/>
    <property type="project" value="InterPro"/>
</dbReference>
<dbReference type="GO" id="GO:0033540">
    <property type="term" value="P:fatty acid beta-oxidation using acyl-CoA oxidase"/>
    <property type="evidence" value="ECO:0007669"/>
    <property type="project" value="TreeGrafter"/>
</dbReference>
<dbReference type="GO" id="GO:0055088">
    <property type="term" value="P:lipid homeostasis"/>
    <property type="evidence" value="ECO:0007669"/>
    <property type="project" value="TreeGrafter"/>
</dbReference>
<evidence type="ECO:0000259" key="10">
    <source>
        <dbReference type="Pfam" id="PF22924"/>
    </source>
</evidence>
<dbReference type="Proteomes" id="UP000515163">
    <property type="component" value="Unplaced"/>
</dbReference>
<feature type="domain" description="Acyl-CoA oxidase C-alpha1" evidence="10">
    <location>
        <begin position="15"/>
        <end position="92"/>
    </location>
</feature>
<dbReference type="GO" id="GO:0005504">
    <property type="term" value="F:fatty acid binding"/>
    <property type="evidence" value="ECO:0007669"/>
    <property type="project" value="TreeGrafter"/>
</dbReference>
<dbReference type="RefSeq" id="XP_031558038.1">
    <property type="nucleotide sequence ID" value="XM_031702178.1"/>
</dbReference>
<dbReference type="PANTHER" id="PTHR10909:SF390">
    <property type="entry name" value="PEROXISOMAL ACYL-COENZYME A OXIDASE 3"/>
    <property type="match status" value="1"/>
</dbReference>
<sequence length="270" mass="30458">MDFVEFQIAIMMGENGDQQADLGREIHGLSCSCKPLAGWVARDAIQECREACGGHGYLAVNQLGKLRDDNDPNCTYEGDNNMLLGQTSNYLLSLLELRQKGQPISSPLHTVDYLSDANQILQQVFSAKTEDECRNLDVLLQAYQWLVCYLWLESGSKYNQQLAFGKEPFSAKNDSQVYFCRSLSLAYVQCEVLRRFRDACQSEDTPEGLRPVLKKMCSLYGLWSLEKHLATLYEGGYCMSTNDARLIKSAIITLCFEVFISDFLSLCSLI</sequence>
<dbReference type="KEGG" id="aten:116294553"/>
<keyword evidence="7" id="KW-0560">Oxidoreductase</keyword>
<reference evidence="12" key="1">
    <citation type="submission" date="2025-08" db="UniProtKB">
        <authorList>
            <consortium name="RefSeq"/>
        </authorList>
    </citation>
    <scope>IDENTIFICATION</scope>
</reference>
<protein>
    <submittedName>
        <fullName evidence="12">Peroxisomal acyl-coenzyme A oxidase 3-like</fullName>
    </submittedName>
</protein>
<dbReference type="Gene3D" id="1.20.140.10">
    <property type="entry name" value="Butyryl-CoA Dehydrogenase, subunit A, domain 3"/>
    <property type="match status" value="2"/>
</dbReference>
<dbReference type="InterPro" id="IPR055060">
    <property type="entry name" value="ACOX_C_alpha1"/>
</dbReference>
<dbReference type="SUPFAM" id="SSF47203">
    <property type="entry name" value="Acyl-CoA dehydrogenase C-terminal domain-like"/>
    <property type="match status" value="2"/>
</dbReference>
<organism evidence="11 12">
    <name type="scientific">Actinia tenebrosa</name>
    <name type="common">Australian red waratah sea anemone</name>
    <dbReference type="NCBI Taxonomy" id="6105"/>
    <lineage>
        <taxon>Eukaryota</taxon>
        <taxon>Metazoa</taxon>
        <taxon>Cnidaria</taxon>
        <taxon>Anthozoa</taxon>
        <taxon>Hexacorallia</taxon>
        <taxon>Actiniaria</taxon>
        <taxon>Actiniidae</taxon>
        <taxon>Actinia</taxon>
    </lineage>
</organism>
<keyword evidence="4" id="KW-0285">Flavoprotein</keyword>
<comment type="pathway">
    <text evidence="2">Lipid metabolism.</text>
</comment>
<dbReference type="InterPro" id="IPR012258">
    <property type="entry name" value="Acyl-CoA_oxidase"/>
</dbReference>
<comment type="cofactor">
    <cofactor evidence="1">
        <name>FAD</name>
        <dbReference type="ChEBI" id="CHEBI:57692"/>
    </cofactor>
</comment>
<dbReference type="InterPro" id="IPR002655">
    <property type="entry name" value="Acyl-CoA_oxidase_C"/>
</dbReference>
<evidence type="ECO:0000313" key="11">
    <source>
        <dbReference type="Proteomes" id="UP000515163"/>
    </source>
</evidence>
<evidence type="ECO:0000256" key="2">
    <source>
        <dbReference type="ARBA" id="ARBA00005189"/>
    </source>
</evidence>
<dbReference type="InterPro" id="IPR036250">
    <property type="entry name" value="AcylCo_DH-like_C"/>
</dbReference>
<comment type="similarity">
    <text evidence="3">Belongs to the acyl-CoA oxidase family.</text>
</comment>
<dbReference type="AlphaFoldDB" id="A0A6P8HS90"/>
<dbReference type="GO" id="GO:0016402">
    <property type="term" value="F:pristanoyl-CoA oxidase activity"/>
    <property type="evidence" value="ECO:0007669"/>
    <property type="project" value="TreeGrafter"/>
</dbReference>
<keyword evidence="11" id="KW-1185">Reference proteome</keyword>
<dbReference type="GO" id="GO:0005777">
    <property type="term" value="C:peroxisome"/>
    <property type="evidence" value="ECO:0007669"/>
    <property type="project" value="InterPro"/>
</dbReference>
<dbReference type="Pfam" id="PF22924">
    <property type="entry name" value="ACOX_C_alpha1"/>
    <property type="match status" value="1"/>
</dbReference>
<accession>A0A6P8HS90</accession>
<evidence type="ECO:0000256" key="5">
    <source>
        <dbReference type="ARBA" id="ARBA00022827"/>
    </source>
</evidence>